<evidence type="ECO:0000313" key="3">
    <source>
        <dbReference type="Proteomes" id="UP001499843"/>
    </source>
</evidence>
<dbReference type="EMBL" id="BAAAQX010000010">
    <property type="protein sequence ID" value="GAA2208943.1"/>
    <property type="molecule type" value="Genomic_DNA"/>
</dbReference>
<comment type="caution">
    <text evidence="2">The sequence shown here is derived from an EMBL/GenBank/DDBJ whole genome shotgun (WGS) entry which is preliminary data.</text>
</comment>
<name>A0ABN3CHR6_9ACTN</name>
<dbReference type="RefSeq" id="WP_344477562.1">
    <property type="nucleotide sequence ID" value="NZ_BAAAQX010000010.1"/>
</dbReference>
<dbReference type="Proteomes" id="UP001499843">
    <property type="component" value="Unassembled WGS sequence"/>
</dbReference>
<protein>
    <submittedName>
        <fullName evidence="2">Uncharacterized protein</fullName>
    </submittedName>
</protein>
<gene>
    <name evidence="2" type="ORF">GCM10009850_044010</name>
</gene>
<reference evidence="3" key="1">
    <citation type="journal article" date="2019" name="Int. J. Syst. Evol. Microbiol.">
        <title>The Global Catalogue of Microorganisms (GCM) 10K type strain sequencing project: providing services to taxonomists for standard genome sequencing and annotation.</title>
        <authorList>
            <consortium name="The Broad Institute Genomics Platform"/>
            <consortium name="The Broad Institute Genome Sequencing Center for Infectious Disease"/>
            <person name="Wu L."/>
            <person name="Ma J."/>
        </authorList>
    </citation>
    <scope>NUCLEOTIDE SEQUENCE [LARGE SCALE GENOMIC DNA]</scope>
    <source>
        <strain evidence="3">JCM 16114</strain>
    </source>
</reference>
<keyword evidence="3" id="KW-1185">Reference proteome</keyword>
<evidence type="ECO:0000256" key="1">
    <source>
        <dbReference type="SAM" id="MobiDB-lite"/>
    </source>
</evidence>
<dbReference type="InterPro" id="IPR012338">
    <property type="entry name" value="Beta-lactam/transpept-like"/>
</dbReference>
<organism evidence="2 3">
    <name type="scientific">Nonomuraea monospora</name>
    <dbReference type="NCBI Taxonomy" id="568818"/>
    <lineage>
        <taxon>Bacteria</taxon>
        <taxon>Bacillati</taxon>
        <taxon>Actinomycetota</taxon>
        <taxon>Actinomycetes</taxon>
        <taxon>Streptosporangiales</taxon>
        <taxon>Streptosporangiaceae</taxon>
        <taxon>Nonomuraea</taxon>
    </lineage>
</organism>
<feature type="compositionally biased region" description="Polar residues" evidence="1">
    <location>
        <begin position="1"/>
        <end position="11"/>
    </location>
</feature>
<proteinExistence type="predicted"/>
<evidence type="ECO:0000313" key="2">
    <source>
        <dbReference type="EMBL" id="GAA2208943.1"/>
    </source>
</evidence>
<sequence>MTITLSGQDKSTAALDAAGPDRPELRKAMEEIVESGFLGVGGQLVPHLPARGAGTAGAVQARPVRAGNGLEPLGLSGTVGPDASPELPEPHARIYYRYEDAGRERTIDITCYNPSWVSTGLFVQETDCGGTVITHNGGNVGSSTLMYGTPDGSRILTAVLNWVDDADLSITVKFRPAQQRLVNEVFGGEHADPAERAD</sequence>
<feature type="region of interest" description="Disordered" evidence="1">
    <location>
        <begin position="1"/>
        <end position="22"/>
    </location>
</feature>
<dbReference type="Gene3D" id="3.40.710.10">
    <property type="entry name" value="DD-peptidase/beta-lactamase superfamily"/>
    <property type="match status" value="1"/>
</dbReference>
<accession>A0ABN3CHR6</accession>